<gene>
    <name evidence="2" type="ORF">BofuT4_P056800.1</name>
</gene>
<proteinExistence type="predicted"/>
<evidence type="ECO:0000313" key="2">
    <source>
        <dbReference type="EMBL" id="CCD44779.1"/>
    </source>
</evidence>
<protein>
    <submittedName>
        <fullName evidence="2">Uncharacterized protein</fullName>
    </submittedName>
</protein>
<feature type="transmembrane region" description="Helical" evidence="1">
    <location>
        <begin position="113"/>
        <end position="133"/>
    </location>
</feature>
<evidence type="ECO:0000313" key="3">
    <source>
        <dbReference type="Proteomes" id="UP000008177"/>
    </source>
</evidence>
<evidence type="ECO:0000256" key="1">
    <source>
        <dbReference type="SAM" id="Phobius"/>
    </source>
</evidence>
<feature type="transmembrane region" description="Helical" evidence="1">
    <location>
        <begin position="53"/>
        <end position="75"/>
    </location>
</feature>
<name>G2XWA9_BOTF4</name>
<reference evidence="3" key="1">
    <citation type="journal article" date="2011" name="PLoS Genet.">
        <title>Genomic analysis of the necrotrophic fungal pathogens Sclerotinia sclerotiorum and Botrytis cinerea.</title>
        <authorList>
            <person name="Amselem J."/>
            <person name="Cuomo C.A."/>
            <person name="van Kan J.A."/>
            <person name="Viaud M."/>
            <person name="Benito E.P."/>
            <person name="Couloux A."/>
            <person name="Coutinho P.M."/>
            <person name="de Vries R.P."/>
            <person name="Dyer P.S."/>
            <person name="Fillinger S."/>
            <person name="Fournier E."/>
            <person name="Gout L."/>
            <person name="Hahn M."/>
            <person name="Kohn L."/>
            <person name="Lapalu N."/>
            <person name="Plummer K.M."/>
            <person name="Pradier J.M."/>
            <person name="Quevillon E."/>
            <person name="Sharon A."/>
            <person name="Simon A."/>
            <person name="ten Have A."/>
            <person name="Tudzynski B."/>
            <person name="Tudzynski P."/>
            <person name="Wincker P."/>
            <person name="Andrew M."/>
            <person name="Anthouard V."/>
            <person name="Beever R.E."/>
            <person name="Beffa R."/>
            <person name="Benoit I."/>
            <person name="Bouzid O."/>
            <person name="Brault B."/>
            <person name="Chen Z."/>
            <person name="Choquer M."/>
            <person name="Collemare J."/>
            <person name="Cotton P."/>
            <person name="Danchin E.G."/>
            <person name="Da Silva C."/>
            <person name="Gautier A."/>
            <person name="Giraud C."/>
            <person name="Giraud T."/>
            <person name="Gonzalez C."/>
            <person name="Grossetete S."/>
            <person name="Guldener U."/>
            <person name="Henrissat B."/>
            <person name="Howlett B.J."/>
            <person name="Kodira C."/>
            <person name="Kretschmer M."/>
            <person name="Lappartient A."/>
            <person name="Leroch M."/>
            <person name="Levis C."/>
            <person name="Mauceli E."/>
            <person name="Neuveglise C."/>
            <person name="Oeser B."/>
            <person name="Pearson M."/>
            <person name="Poulain J."/>
            <person name="Poussereau N."/>
            <person name="Quesneville H."/>
            <person name="Rascle C."/>
            <person name="Schumacher J."/>
            <person name="Segurens B."/>
            <person name="Sexton A."/>
            <person name="Silva E."/>
            <person name="Sirven C."/>
            <person name="Soanes D.M."/>
            <person name="Talbot N.J."/>
            <person name="Templeton M."/>
            <person name="Yandava C."/>
            <person name="Yarden O."/>
            <person name="Zeng Q."/>
            <person name="Rollins J.A."/>
            <person name="Lebrun M.H."/>
            <person name="Dickman M."/>
        </authorList>
    </citation>
    <scope>NUCLEOTIDE SEQUENCE [LARGE SCALE GENOMIC DNA]</scope>
    <source>
        <strain evidence="3">T4</strain>
    </source>
</reference>
<dbReference type="AlphaFoldDB" id="G2XWA9"/>
<dbReference type="EMBL" id="FQ790271">
    <property type="protein sequence ID" value="CCD44779.1"/>
    <property type="molecule type" value="Genomic_DNA"/>
</dbReference>
<organism evidence="2 3">
    <name type="scientific">Botryotinia fuckeliana (strain T4)</name>
    <name type="common">Noble rot fungus</name>
    <name type="synonym">Botrytis cinerea</name>
    <dbReference type="NCBI Taxonomy" id="999810"/>
    <lineage>
        <taxon>Eukaryota</taxon>
        <taxon>Fungi</taxon>
        <taxon>Dikarya</taxon>
        <taxon>Ascomycota</taxon>
        <taxon>Pezizomycotina</taxon>
        <taxon>Leotiomycetes</taxon>
        <taxon>Helotiales</taxon>
        <taxon>Sclerotiniaceae</taxon>
        <taxon>Botrytis</taxon>
    </lineage>
</organism>
<keyword evidence="1" id="KW-1133">Transmembrane helix</keyword>
<sequence>MCFLLPNSRQLLHLPILSADLLPATRGTDATGSGIRTLPLTLGLSISVGKIGVINPFLIVGGILTTISCGLLMTLQTDTSSNKWIDYQALASIGEIGGRLRSWNGTYQLKNSIIALVLTFTSLYLGVMIDVIMY</sequence>
<keyword evidence="1" id="KW-0812">Transmembrane</keyword>
<dbReference type="HOGENOM" id="CLU_1895883_0_0_1"/>
<dbReference type="Proteomes" id="UP000008177">
    <property type="component" value="Unplaced contigs"/>
</dbReference>
<accession>G2XWA9</accession>
<keyword evidence="1" id="KW-0472">Membrane</keyword>
<dbReference type="InParanoid" id="G2XWA9"/>